<dbReference type="InterPro" id="IPR003877">
    <property type="entry name" value="SPRY_dom"/>
</dbReference>
<feature type="compositionally biased region" description="Acidic residues" evidence="1">
    <location>
        <begin position="1013"/>
        <end position="1028"/>
    </location>
</feature>
<feature type="compositionally biased region" description="Low complexity" evidence="1">
    <location>
        <begin position="903"/>
        <end position="916"/>
    </location>
</feature>
<dbReference type="SUPFAM" id="SSF49899">
    <property type="entry name" value="Concanavalin A-like lectins/glucanases"/>
    <property type="match status" value="1"/>
</dbReference>
<feature type="region of interest" description="Disordered" evidence="1">
    <location>
        <begin position="127"/>
        <end position="166"/>
    </location>
</feature>
<dbReference type="SMART" id="SM00668">
    <property type="entry name" value="CTLH"/>
    <property type="match status" value="1"/>
</dbReference>
<keyword evidence="2" id="KW-0812">Transmembrane</keyword>
<feature type="region of interest" description="Disordered" evidence="1">
    <location>
        <begin position="1011"/>
        <end position="1046"/>
    </location>
</feature>
<dbReference type="PROSITE" id="PS50188">
    <property type="entry name" value="B302_SPRY"/>
    <property type="match status" value="1"/>
</dbReference>
<feature type="compositionally biased region" description="Polar residues" evidence="1">
    <location>
        <begin position="1036"/>
        <end position="1046"/>
    </location>
</feature>
<feature type="region of interest" description="Disordered" evidence="1">
    <location>
        <begin position="689"/>
        <end position="709"/>
    </location>
</feature>
<reference evidence="5" key="1">
    <citation type="submission" date="2020-05" db="EMBL/GenBank/DDBJ databases">
        <title>Phylogenomic resolution of chytrid fungi.</title>
        <authorList>
            <person name="Stajich J.E."/>
            <person name="Amses K."/>
            <person name="Simmons R."/>
            <person name="Seto K."/>
            <person name="Myers J."/>
            <person name="Bonds A."/>
            <person name="Quandt C.A."/>
            <person name="Barry K."/>
            <person name="Liu P."/>
            <person name="Grigoriev I."/>
            <person name="Longcore J.E."/>
            <person name="James T.Y."/>
        </authorList>
    </citation>
    <scope>NUCLEOTIDE SEQUENCE</scope>
    <source>
        <strain evidence="5">JEL0513</strain>
    </source>
</reference>
<dbReference type="InterPro" id="IPR043136">
    <property type="entry name" value="B30.2/SPRY_sf"/>
</dbReference>
<dbReference type="EMBL" id="JADGJH010000292">
    <property type="protein sequence ID" value="KAJ3131521.1"/>
    <property type="molecule type" value="Genomic_DNA"/>
</dbReference>
<evidence type="ECO:0008006" key="7">
    <source>
        <dbReference type="Google" id="ProtNLM"/>
    </source>
</evidence>
<feature type="domain" description="B30.2/SPRY" evidence="3">
    <location>
        <begin position="415"/>
        <end position="647"/>
    </location>
</feature>
<sequence length="1113" mass="122695">MSTIYSTNYEYYAILVVVVIVLVICLRICRASAAQRRRDQQTSLVAANTTYVPVSTVTNGALYSNSTFTGYGSYSNNGNTLASGIEPLPIYAPPAGQPTSPIAAFPRPPDIPASTITTAAGATPSVTSPANLYPADSSVQPTLPPDSSALPPPYQPLADPSDSVEKMHGGRIVNNVWMDTASDSDGYNEENDDNDNDNDNERQSDGGNSIEDSDDNDSESDENENSSNNNTNNTNNIAATATRNSIVALTTASVPTPESASLVLAPYIRRQLLLGHQPPPPAQYSLRSQALSPSHLHSHLHAHSLSEQRFLPKDAFLFPPPVATAAISQAHHHPLTQSLSHSHSYSLARVPVTRIARTYPPLQSAAAAKASAIPSFVPVDRRNFTKTAVVPPPISYSKNIPVASSSSSVNNISSQLSSSFEERVAEIADMMPSQFVFDHNVRNHNNNMISLSAHPHRQHNYHANGRNNHGYNFNRRAELTRATYIGPGEADTDAAAVRANRPIPFFNTGLSIFYFEVCVVSRGRDGWMGVGVSGPKVNLNRLPGWDSVSYGYHGDDGNIFECSGHGKPYGPTYTTGDYIGCILNNRDATISFTKNGLYLGVAFRNVPFSRPGSSGVISASALTALYPTVGFRTPGECMDINFGTNSFDNEFQFDIDSYLADQNSRMWERVMTMDNLLPTEMGQYEKMCMPDEKQQQQQQQKDQMQQRHYGTGRRINSTANIMHSLILGYLEYEGYHDTASSILSLNLKNNILQNTMMDLDEAMTDSNLKKARKKIHSLISDGKIEDAISIINIRFPDLLQTNRHVFFALKCRQFIETVTLSITDPKVKRSTAIEEEKREDEVLVANAMGESAFWDDQLISLGRDIVQIFSNDAAVNSLVKDTLTETFAVLAYSITEEMLLSHQKQQQQQQQQQQQKKQQKHDHQQHKQEHQKTHRDEKASPTHFKRSFSTITSSSSTRTLDSFKSALTSPSFDNKIIKIDSKNNYSSSSNSNIYSNGGNNRTNFMKWTSSLSDADEEEGEDDNEDEEKQEAATEKGFNSNDPPQSVLDQFDRNILKDIAVLVDKCIMEHTGHGSESVLERCLTQAVVVSQATGENGGFFIGGNGGLDLIEDID</sequence>
<protein>
    <recommendedName>
        <fullName evidence="7">SPRY-domain-containing protein</fullName>
    </recommendedName>
</protein>
<comment type="caution">
    <text evidence="5">The sequence shown here is derived from an EMBL/GenBank/DDBJ whole genome shotgun (WGS) entry which is preliminary data.</text>
</comment>
<feature type="compositionally biased region" description="Acidic residues" evidence="1">
    <location>
        <begin position="186"/>
        <end position="198"/>
    </location>
</feature>
<feature type="region of interest" description="Disordered" evidence="1">
    <location>
        <begin position="180"/>
        <end position="237"/>
    </location>
</feature>
<proteinExistence type="predicted"/>
<dbReference type="PANTHER" id="PTHR12864">
    <property type="entry name" value="RAN BINDING PROTEIN 9-RELATED"/>
    <property type="match status" value="1"/>
</dbReference>
<dbReference type="PROSITE" id="PS50897">
    <property type="entry name" value="CTLH"/>
    <property type="match status" value="1"/>
</dbReference>
<organism evidence="5 6">
    <name type="scientific">Physocladia obscura</name>
    <dbReference type="NCBI Taxonomy" id="109957"/>
    <lineage>
        <taxon>Eukaryota</taxon>
        <taxon>Fungi</taxon>
        <taxon>Fungi incertae sedis</taxon>
        <taxon>Chytridiomycota</taxon>
        <taxon>Chytridiomycota incertae sedis</taxon>
        <taxon>Chytridiomycetes</taxon>
        <taxon>Chytridiales</taxon>
        <taxon>Chytriomycetaceae</taxon>
        <taxon>Physocladia</taxon>
    </lineage>
</organism>
<dbReference type="SMART" id="SM00449">
    <property type="entry name" value="SPRY"/>
    <property type="match status" value="1"/>
</dbReference>
<evidence type="ECO:0000313" key="6">
    <source>
        <dbReference type="Proteomes" id="UP001211907"/>
    </source>
</evidence>
<keyword evidence="2" id="KW-1133">Transmembrane helix</keyword>
<feature type="compositionally biased region" description="Low complexity" evidence="1">
    <location>
        <begin position="982"/>
        <end position="1000"/>
    </location>
</feature>
<evidence type="ECO:0000256" key="2">
    <source>
        <dbReference type="SAM" id="Phobius"/>
    </source>
</evidence>
<accession>A0AAD5T750</accession>
<feature type="domain" description="CTLH" evidence="4">
    <location>
        <begin position="772"/>
        <end position="825"/>
    </location>
</feature>
<dbReference type="CDD" id="cd12909">
    <property type="entry name" value="SPRY_RanBP9_10"/>
    <property type="match status" value="1"/>
</dbReference>
<dbReference type="AlphaFoldDB" id="A0AAD5T750"/>
<dbReference type="InterPro" id="IPR035782">
    <property type="entry name" value="SPRY_RanBP9/10"/>
</dbReference>
<keyword evidence="6" id="KW-1185">Reference proteome</keyword>
<dbReference type="InterPro" id="IPR050618">
    <property type="entry name" value="Ubq-SigPath_Reg"/>
</dbReference>
<dbReference type="InterPro" id="IPR006595">
    <property type="entry name" value="CTLH_C"/>
</dbReference>
<name>A0AAD5T750_9FUNG</name>
<evidence type="ECO:0000259" key="3">
    <source>
        <dbReference type="PROSITE" id="PS50188"/>
    </source>
</evidence>
<feature type="compositionally biased region" description="Low complexity" evidence="1">
    <location>
        <begin position="225"/>
        <end position="237"/>
    </location>
</feature>
<dbReference type="InterPro" id="IPR013320">
    <property type="entry name" value="ConA-like_dom_sf"/>
</dbReference>
<evidence type="ECO:0000256" key="1">
    <source>
        <dbReference type="SAM" id="MobiDB-lite"/>
    </source>
</evidence>
<evidence type="ECO:0000259" key="4">
    <source>
        <dbReference type="PROSITE" id="PS50897"/>
    </source>
</evidence>
<dbReference type="Proteomes" id="UP001211907">
    <property type="component" value="Unassembled WGS sequence"/>
</dbReference>
<dbReference type="InterPro" id="IPR001870">
    <property type="entry name" value="B30.2/SPRY"/>
</dbReference>
<feature type="region of interest" description="Disordered" evidence="1">
    <location>
        <begin position="903"/>
        <end position="951"/>
    </location>
</feature>
<feature type="region of interest" description="Disordered" evidence="1">
    <location>
        <begin position="982"/>
        <end position="1001"/>
    </location>
</feature>
<dbReference type="Pfam" id="PF00622">
    <property type="entry name" value="SPRY"/>
    <property type="match status" value="1"/>
</dbReference>
<gene>
    <name evidence="5" type="ORF">HK100_006293</name>
</gene>
<dbReference type="Gene3D" id="2.60.120.920">
    <property type="match status" value="1"/>
</dbReference>
<feature type="compositionally biased region" description="Basic and acidic residues" evidence="1">
    <location>
        <begin position="921"/>
        <end position="940"/>
    </location>
</feature>
<feature type="transmembrane region" description="Helical" evidence="2">
    <location>
        <begin position="12"/>
        <end position="29"/>
    </location>
</feature>
<evidence type="ECO:0000313" key="5">
    <source>
        <dbReference type="EMBL" id="KAJ3131521.1"/>
    </source>
</evidence>
<feature type="compositionally biased region" description="Acidic residues" evidence="1">
    <location>
        <begin position="211"/>
        <end position="224"/>
    </location>
</feature>
<keyword evidence="2" id="KW-0472">Membrane</keyword>